<dbReference type="InterPro" id="IPR025662">
    <property type="entry name" value="Sigma_54_int_dom_ATP-bd_1"/>
</dbReference>
<keyword evidence="7" id="KW-0540">Nuclease</keyword>
<dbReference type="Proteomes" id="UP001247307">
    <property type="component" value="Unassembled WGS sequence"/>
</dbReference>
<feature type="coiled-coil region" evidence="4">
    <location>
        <begin position="323"/>
        <end position="388"/>
    </location>
</feature>
<evidence type="ECO:0000256" key="4">
    <source>
        <dbReference type="SAM" id="Coils"/>
    </source>
</evidence>
<feature type="compositionally biased region" description="Basic and acidic residues" evidence="5">
    <location>
        <begin position="553"/>
        <end position="565"/>
    </location>
</feature>
<dbReference type="GO" id="GO:0004527">
    <property type="term" value="F:exonuclease activity"/>
    <property type="evidence" value="ECO:0007669"/>
    <property type="project" value="UniProtKB-KW"/>
</dbReference>
<dbReference type="GO" id="GO:0016887">
    <property type="term" value="F:ATP hydrolysis activity"/>
    <property type="evidence" value="ECO:0007669"/>
    <property type="project" value="InterPro"/>
</dbReference>
<comment type="similarity">
    <text evidence="1">Belongs to the SMC family. SbcC subfamily.</text>
</comment>
<dbReference type="PANTHER" id="PTHR32114">
    <property type="entry name" value="ABC TRANSPORTER ABCH.3"/>
    <property type="match status" value="1"/>
</dbReference>
<dbReference type="Gene3D" id="3.40.50.300">
    <property type="entry name" value="P-loop containing nucleotide triphosphate hydrolases"/>
    <property type="match status" value="2"/>
</dbReference>
<dbReference type="EMBL" id="JAVDUI010000001">
    <property type="protein sequence ID" value="MDR6892804.1"/>
    <property type="molecule type" value="Genomic_DNA"/>
</dbReference>
<evidence type="ECO:0000256" key="3">
    <source>
        <dbReference type="ARBA" id="ARBA00013368"/>
    </source>
</evidence>
<dbReference type="SUPFAM" id="SSF52540">
    <property type="entry name" value="P-loop containing nucleoside triphosphate hydrolases"/>
    <property type="match status" value="1"/>
</dbReference>
<dbReference type="PANTHER" id="PTHR32114:SF2">
    <property type="entry name" value="ABC TRANSPORTER ABCH.3"/>
    <property type="match status" value="1"/>
</dbReference>
<dbReference type="InterPro" id="IPR038729">
    <property type="entry name" value="Rad50/SbcC_AAA"/>
</dbReference>
<evidence type="ECO:0000313" key="7">
    <source>
        <dbReference type="EMBL" id="MDR6892804.1"/>
    </source>
</evidence>
<protein>
    <recommendedName>
        <fullName evidence="3">Nuclease SbcCD subunit C</fullName>
    </recommendedName>
</protein>
<proteinExistence type="inferred from homology"/>
<keyword evidence="4" id="KW-0175">Coiled coil</keyword>
<dbReference type="InterPro" id="IPR027417">
    <property type="entry name" value="P-loop_NTPase"/>
</dbReference>
<dbReference type="RefSeq" id="WP_309852403.1">
    <property type="nucleotide sequence ID" value="NZ_BAAAIU010000004.1"/>
</dbReference>
<comment type="caution">
    <text evidence="7">The sequence shown here is derived from an EMBL/GenBank/DDBJ whole genome shotgun (WGS) entry which is preliminary data.</text>
</comment>
<evidence type="ECO:0000256" key="5">
    <source>
        <dbReference type="SAM" id="MobiDB-lite"/>
    </source>
</evidence>
<name>A0AAE3YII2_9MICC</name>
<evidence type="ECO:0000256" key="1">
    <source>
        <dbReference type="ARBA" id="ARBA00006930"/>
    </source>
</evidence>
<dbReference type="PROSITE" id="PS00675">
    <property type="entry name" value="SIGMA54_INTERACT_1"/>
    <property type="match status" value="1"/>
</dbReference>
<keyword evidence="7" id="KW-0378">Hydrolase</keyword>
<dbReference type="GO" id="GO:0006302">
    <property type="term" value="P:double-strand break repair"/>
    <property type="evidence" value="ECO:0007669"/>
    <property type="project" value="InterPro"/>
</dbReference>
<keyword evidence="8" id="KW-1185">Reference proteome</keyword>
<keyword evidence="7" id="KW-0269">Exonuclease</keyword>
<dbReference type="Pfam" id="PF13476">
    <property type="entry name" value="AAA_23"/>
    <property type="match status" value="1"/>
</dbReference>
<comment type="subunit">
    <text evidence="2">Heterodimer of SbcC and SbcD.</text>
</comment>
<sequence>MRILSLTLTGIGPFAGTESVDFRHFADTGLFLLRGDTGAGKSTVLNALVYGLYGTTKDANPRLVSDHKAPETEPSVVVEFAVGDAEYRIERVPAWSRPKRRGQGITAERTRGALFRRTGGAWEDVTSNQQEIGKAVTEIVGLTREQFLQVVLLQQGRFARFLMADDKERREILERLFAAEPYAHIQERLREKARELREGVEGELAAREAHAAAARGHAEEALRWGLRPSPVQEDEGPDGIREEPAWDAAELAGALGEEAVRQASASEDARAAAERAESELTRHAALLTSLRDWARVIEAADRLAEGAEAAAASEGALARHRRAETVMGAVEAARREAAEAQTRGEEADRAAASLAEARSLVPEWAAGDSEAEAQAQAWEERAERVREAVRLGELILRRDTARVTAGSAVEDARTGATRAAQGAAEADEAAAAALERHAALAAAIGDPTAAAHAVTTAAERVDVAGRAEAAEQACRAGEERLGRASAEEAVALEALAVIRRRFAEQVAPRLAAQLQDGEPCLVCGSVEHPEPAAYAAEGSGVTEAEIESAETELTERRHAREGAHRDLERARERLAGLNDQLGGASRSELEAQLASAQAQAEEIQTRQAAAEAAAGEATAAQADAQRAQLASAEAAARLAAADAAHAAARAELDRALEDWLTAAAEAGWPGAEAAAGLPEATPVAAAAAGLPEATPVAAAGAARDELASAAALLASSAVAARACETARTRAQDAQERASAAAAAQTARLKESAFADAEDAANSLLSPEAVREAEERVACRDRDRHRVRDAIAGAAGVSRDTAWQPSPEVRAALEGCVEGRPDGQDIPWRPAWALALGQAEATGARLARARRILALRRDALVRRHAAVASLAVQARRTADALQDIDDRLGPALEALQRVSALAETANGRGPDNERRMALQAFVLASRLEDIAAAASQILHEMSGRYEIVYDDTKKGLKEAGLGLAVVDHWTLASRAPESLSGGEMFMASLSLALGLARVVQEESGGIELGTLFIDEGFGSLDAETLDTVMEQIEALRADGGRTIGIVSHVTEMHGRIGHQIMVSKTQRGSTLSTRSDAGV</sequence>
<evidence type="ECO:0000256" key="2">
    <source>
        <dbReference type="ARBA" id="ARBA00011322"/>
    </source>
</evidence>
<evidence type="ECO:0000313" key="8">
    <source>
        <dbReference type="Proteomes" id="UP001247307"/>
    </source>
</evidence>
<organism evidence="7 8">
    <name type="scientific">Falsarthrobacter nasiphocae</name>
    <dbReference type="NCBI Taxonomy" id="189863"/>
    <lineage>
        <taxon>Bacteria</taxon>
        <taxon>Bacillati</taxon>
        <taxon>Actinomycetota</taxon>
        <taxon>Actinomycetes</taxon>
        <taxon>Micrococcales</taxon>
        <taxon>Micrococcaceae</taxon>
        <taxon>Falsarthrobacter</taxon>
    </lineage>
</organism>
<dbReference type="Pfam" id="PF13558">
    <property type="entry name" value="SbcC_Walker_B"/>
    <property type="match status" value="1"/>
</dbReference>
<dbReference type="AlphaFoldDB" id="A0AAE3YII2"/>
<accession>A0AAE3YII2</accession>
<feature type="region of interest" description="Disordered" evidence="5">
    <location>
        <begin position="534"/>
        <end position="565"/>
    </location>
</feature>
<gene>
    <name evidence="7" type="ORF">J2S35_001744</name>
</gene>
<feature type="domain" description="Rad50/SbcC-type AAA" evidence="6">
    <location>
        <begin position="5"/>
        <end position="191"/>
    </location>
</feature>
<reference evidence="7" key="1">
    <citation type="submission" date="2023-07" db="EMBL/GenBank/DDBJ databases">
        <title>Sequencing the genomes of 1000 actinobacteria strains.</title>
        <authorList>
            <person name="Klenk H.-P."/>
        </authorList>
    </citation>
    <scope>NUCLEOTIDE SEQUENCE</scope>
    <source>
        <strain evidence="7">DSM 13988</strain>
    </source>
</reference>
<evidence type="ECO:0000259" key="6">
    <source>
        <dbReference type="Pfam" id="PF13476"/>
    </source>
</evidence>